<gene>
    <name evidence="2" type="ORF">BRADI_2g05885v3</name>
</gene>
<protein>
    <submittedName>
        <fullName evidence="2 3">Uncharacterized protein</fullName>
    </submittedName>
</protein>
<name>A0A2K2D756_BRADI</name>
<reference evidence="3" key="3">
    <citation type="submission" date="2018-08" db="UniProtKB">
        <authorList>
            <consortium name="EnsemblPlants"/>
        </authorList>
    </citation>
    <scope>IDENTIFICATION</scope>
    <source>
        <strain evidence="3">cv. Bd21</strain>
    </source>
</reference>
<reference evidence="2 3" key="1">
    <citation type="journal article" date="2010" name="Nature">
        <title>Genome sequencing and analysis of the model grass Brachypodium distachyon.</title>
        <authorList>
            <consortium name="International Brachypodium Initiative"/>
        </authorList>
    </citation>
    <scope>NUCLEOTIDE SEQUENCE [LARGE SCALE GENOMIC DNA]</scope>
    <source>
        <strain evidence="2 3">Bd21</strain>
    </source>
</reference>
<evidence type="ECO:0000256" key="1">
    <source>
        <dbReference type="SAM" id="Phobius"/>
    </source>
</evidence>
<evidence type="ECO:0000313" key="3">
    <source>
        <dbReference type="EnsemblPlants" id="PNT70112"/>
    </source>
</evidence>
<evidence type="ECO:0000313" key="2">
    <source>
        <dbReference type="EMBL" id="PNT70112.1"/>
    </source>
</evidence>
<sequence length="79" mass="9052">MLESWTIEHLKKVSDVGKTEKPHDMATKSGVTRNVLCKCIMQLIILSPLVRLNINLVLMDLRFALMFFMLYTVPSVLIC</sequence>
<keyword evidence="1" id="KW-0472">Membrane</keyword>
<proteinExistence type="predicted"/>
<keyword evidence="1" id="KW-1133">Transmembrane helix</keyword>
<organism evidence="2">
    <name type="scientific">Brachypodium distachyon</name>
    <name type="common">Purple false brome</name>
    <name type="synonym">Trachynia distachya</name>
    <dbReference type="NCBI Taxonomy" id="15368"/>
    <lineage>
        <taxon>Eukaryota</taxon>
        <taxon>Viridiplantae</taxon>
        <taxon>Streptophyta</taxon>
        <taxon>Embryophyta</taxon>
        <taxon>Tracheophyta</taxon>
        <taxon>Spermatophyta</taxon>
        <taxon>Magnoliopsida</taxon>
        <taxon>Liliopsida</taxon>
        <taxon>Poales</taxon>
        <taxon>Poaceae</taxon>
        <taxon>BOP clade</taxon>
        <taxon>Pooideae</taxon>
        <taxon>Stipodae</taxon>
        <taxon>Brachypodieae</taxon>
        <taxon>Brachypodium</taxon>
    </lineage>
</organism>
<keyword evidence="1" id="KW-0812">Transmembrane</keyword>
<dbReference type="Proteomes" id="UP000008810">
    <property type="component" value="Chromosome 2"/>
</dbReference>
<dbReference type="Gramene" id="PNT70112">
    <property type="protein sequence ID" value="PNT70112"/>
    <property type="gene ID" value="BRADI_2g05885v3"/>
</dbReference>
<dbReference type="EMBL" id="CM000881">
    <property type="protein sequence ID" value="PNT70112.1"/>
    <property type="molecule type" value="Genomic_DNA"/>
</dbReference>
<keyword evidence="4" id="KW-1185">Reference proteome</keyword>
<dbReference type="EnsemblPlants" id="PNT70112">
    <property type="protein sequence ID" value="PNT70112"/>
    <property type="gene ID" value="BRADI_2g05885v3"/>
</dbReference>
<accession>A0A2K2D756</accession>
<feature type="transmembrane region" description="Helical" evidence="1">
    <location>
        <begin position="60"/>
        <end position="78"/>
    </location>
</feature>
<evidence type="ECO:0000313" key="4">
    <source>
        <dbReference type="Proteomes" id="UP000008810"/>
    </source>
</evidence>
<dbReference type="InParanoid" id="A0A2K2D756"/>
<dbReference type="AlphaFoldDB" id="A0A2K2D756"/>
<reference evidence="2" key="2">
    <citation type="submission" date="2017-06" db="EMBL/GenBank/DDBJ databases">
        <title>WGS assembly of Brachypodium distachyon.</title>
        <authorList>
            <consortium name="The International Brachypodium Initiative"/>
            <person name="Lucas S."/>
            <person name="Harmon-Smith M."/>
            <person name="Lail K."/>
            <person name="Tice H."/>
            <person name="Grimwood J."/>
            <person name="Bruce D."/>
            <person name="Barry K."/>
            <person name="Shu S."/>
            <person name="Lindquist E."/>
            <person name="Wang M."/>
            <person name="Pitluck S."/>
            <person name="Vogel J.P."/>
            <person name="Garvin D.F."/>
            <person name="Mockler T.C."/>
            <person name="Schmutz J."/>
            <person name="Rokhsar D."/>
            <person name="Bevan M.W."/>
        </authorList>
    </citation>
    <scope>NUCLEOTIDE SEQUENCE</scope>
    <source>
        <strain evidence="2">Bd21</strain>
    </source>
</reference>